<dbReference type="InterPro" id="IPR042215">
    <property type="entry name" value="CarD-like_C"/>
</dbReference>
<gene>
    <name evidence="2" type="ORF">H9761_11850</name>
</gene>
<dbReference type="PANTHER" id="PTHR38447:SF1">
    <property type="entry name" value="RNA POLYMERASE-BINDING TRANSCRIPTION FACTOR CARD"/>
    <property type="match status" value="1"/>
</dbReference>
<evidence type="ECO:0000313" key="2">
    <source>
        <dbReference type="EMBL" id="HJC24384.1"/>
    </source>
</evidence>
<evidence type="ECO:0000313" key="3">
    <source>
        <dbReference type="Proteomes" id="UP000823891"/>
    </source>
</evidence>
<sequence>MFQKGEFIIYASRGVCEITDISTINISGMNREKLYYFLRPVNDRDAKIFIPVESDKNRMRSILTEEEAQALIDSIPQIGCLWIADEKQREYSYRQAVNGCDCREWVGILKTLWKRNRERQARGKKETAMDKKYFRIAEDNLYTELSVSLKLDQKQVKEYVARRMEQTEEETVPV</sequence>
<dbReference type="InterPro" id="IPR052531">
    <property type="entry name" value="CarD-like_regulator"/>
</dbReference>
<dbReference type="InterPro" id="IPR003711">
    <property type="entry name" value="CarD-like/TRCF_RID"/>
</dbReference>
<dbReference type="Gene3D" id="1.20.58.1290">
    <property type="entry name" value="CarD-like, C-terminal domain"/>
    <property type="match status" value="1"/>
</dbReference>
<evidence type="ECO:0000259" key="1">
    <source>
        <dbReference type="SMART" id="SM01058"/>
    </source>
</evidence>
<organism evidence="2 3">
    <name type="scientific">Candidatus Eisenbergiella merdavium</name>
    <dbReference type="NCBI Taxonomy" id="2838551"/>
    <lineage>
        <taxon>Bacteria</taxon>
        <taxon>Bacillati</taxon>
        <taxon>Bacillota</taxon>
        <taxon>Clostridia</taxon>
        <taxon>Lachnospirales</taxon>
        <taxon>Lachnospiraceae</taxon>
        <taxon>Eisenbergiella</taxon>
    </lineage>
</organism>
<protein>
    <submittedName>
        <fullName evidence="2">CarD family transcriptional regulator</fullName>
    </submittedName>
</protein>
<reference evidence="2" key="2">
    <citation type="submission" date="2021-04" db="EMBL/GenBank/DDBJ databases">
        <authorList>
            <person name="Gilroy R."/>
        </authorList>
    </citation>
    <scope>NUCLEOTIDE SEQUENCE</scope>
    <source>
        <strain evidence="2">USAMLcec2-132</strain>
    </source>
</reference>
<name>A0A9D2NHB4_9FIRM</name>
<proteinExistence type="predicted"/>
<dbReference type="EMBL" id="DWWS01000043">
    <property type="protein sequence ID" value="HJC24384.1"/>
    <property type="molecule type" value="Genomic_DNA"/>
</dbReference>
<dbReference type="SUPFAM" id="SSF141259">
    <property type="entry name" value="CarD-like"/>
    <property type="match status" value="1"/>
</dbReference>
<dbReference type="AlphaFoldDB" id="A0A9D2NHB4"/>
<accession>A0A9D2NHB4</accession>
<reference evidence="2" key="1">
    <citation type="journal article" date="2021" name="PeerJ">
        <title>Extensive microbial diversity within the chicken gut microbiome revealed by metagenomics and culture.</title>
        <authorList>
            <person name="Gilroy R."/>
            <person name="Ravi A."/>
            <person name="Getino M."/>
            <person name="Pursley I."/>
            <person name="Horton D.L."/>
            <person name="Alikhan N.F."/>
            <person name="Baker D."/>
            <person name="Gharbi K."/>
            <person name="Hall N."/>
            <person name="Watson M."/>
            <person name="Adriaenssens E.M."/>
            <person name="Foster-Nyarko E."/>
            <person name="Jarju S."/>
            <person name="Secka A."/>
            <person name="Antonio M."/>
            <person name="Oren A."/>
            <person name="Chaudhuri R.R."/>
            <person name="La Ragione R."/>
            <person name="Hildebrand F."/>
            <person name="Pallen M.J."/>
        </authorList>
    </citation>
    <scope>NUCLEOTIDE SEQUENCE</scope>
    <source>
        <strain evidence="2">USAMLcec2-132</strain>
    </source>
</reference>
<dbReference type="Proteomes" id="UP000823891">
    <property type="component" value="Unassembled WGS sequence"/>
</dbReference>
<dbReference type="SMART" id="SM01058">
    <property type="entry name" value="CarD_TRCF"/>
    <property type="match status" value="1"/>
</dbReference>
<dbReference type="GO" id="GO:0009303">
    <property type="term" value="P:rRNA transcription"/>
    <property type="evidence" value="ECO:0007669"/>
    <property type="project" value="TreeGrafter"/>
</dbReference>
<dbReference type="InterPro" id="IPR036101">
    <property type="entry name" value="CarD-like/TRCF_RID_sf"/>
</dbReference>
<feature type="domain" description="CarD-like/TRCF RNAP-interacting" evidence="1">
    <location>
        <begin position="1"/>
        <end position="113"/>
    </location>
</feature>
<dbReference type="Pfam" id="PF02559">
    <property type="entry name" value="CarD_TRCF_RID"/>
    <property type="match status" value="1"/>
</dbReference>
<comment type="caution">
    <text evidence="2">The sequence shown here is derived from an EMBL/GenBank/DDBJ whole genome shotgun (WGS) entry which is preliminary data.</text>
</comment>
<dbReference type="Gene3D" id="2.40.10.170">
    <property type="match status" value="1"/>
</dbReference>
<dbReference type="PANTHER" id="PTHR38447">
    <property type="entry name" value="TRANSCRIPTION FACTOR YDEB-RELATED"/>
    <property type="match status" value="1"/>
</dbReference>